<evidence type="ECO:0000313" key="2">
    <source>
        <dbReference type="EnsemblPlants" id="PAC:32970701.CDS.1"/>
    </source>
</evidence>
<reference evidence="1 3" key="1">
    <citation type="journal article" date="2008" name="Science">
        <title>The Physcomitrella genome reveals evolutionary insights into the conquest of land by plants.</title>
        <authorList>
            <person name="Rensing S."/>
            <person name="Lang D."/>
            <person name="Zimmer A."/>
            <person name="Terry A."/>
            <person name="Salamov A."/>
            <person name="Shapiro H."/>
            <person name="Nishiyama T."/>
            <person name="Perroud P.-F."/>
            <person name="Lindquist E."/>
            <person name="Kamisugi Y."/>
            <person name="Tanahashi T."/>
            <person name="Sakakibara K."/>
            <person name="Fujita T."/>
            <person name="Oishi K."/>
            <person name="Shin-I T."/>
            <person name="Kuroki Y."/>
            <person name="Toyoda A."/>
            <person name="Suzuki Y."/>
            <person name="Hashimoto A."/>
            <person name="Yamaguchi K."/>
            <person name="Sugano A."/>
            <person name="Kohara Y."/>
            <person name="Fujiyama A."/>
            <person name="Anterola A."/>
            <person name="Aoki S."/>
            <person name="Ashton N."/>
            <person name="Barbazuk W.B."/>
            <person name="Barker E."/>
            <person name="Bennetzen J."/>
            <person name="Bezanilla M."/>
            <person name="Blankenship R."/>
            <person name="Cho S.H."/>
            <person name="Dutcher S."/>
            <person name="Estelle M."/>
            <person name="Fawcett J.A."/>
            <person name="Gundlach H."/>
            <person name="Hanada K."/>
            <person name="Heyl A."/>
            <person name="Hicks K.A."/>
            <person name="Hugh J."/>
            <person name="Lohr M."/>
            <person name="Mayer K."/>
            <person name="Melkozernov A."/>
            <person name="Murata T."/>
            <person name="Nelson D."/>
            <person name="Pils B."/>
            <person name="Prigge M."/>
            <person name="Reiss B."/>
            <person name="Renner T."/>
            <person name="Rombauts S."/>
            <person name="Rushton P."/>
            <person name="Sanderfoot A."/>
            <person name="Schween G."/>
            <person name="Shiu S.-H."/>
            <person name="Stueber K."/>
            <person name="Theodoulou F.L."/>
            <person name="Tu H."/>
            <person name="Van de Peer Y."/>
            <person name="Verrier P.J."/>
            <person name="Waters E."/>
            <person name="Wood A."/>
            <person name="Yang L."/>
            <person name="Cove D."/>
            <person name="Cuming A."/>
            <person name="Hasebe M."/>
            <person name="Lucas S."/>
            <person name="Mishler D.B."/>
            <person name="Reski R."/>
            <person name="Grigoriev I."/>
            <person name="Quatrano R.S."/>
            <person name="Boore J.L."/>
        </authorList>
    </citation>
    <scope>NUCLEOTIDE SEQUENCE [LARGE SCALE GENOMIC DNA]</scope>
    <source>
        <strain evidence="2 3">cv. Gransden 2004</strain>
    </source>
</reference>
<dbReference type="EnsemblPlants" id="Pp3c1_32830V3.1">
    <property type="protein sequence ID" value="PAC:32970701.CDS.1"/>
    <property type="gene ID" value="Pp3c1_32830"/>
</dbReference>
<accession>A0A2K1LAN5</accession>
<reference evidence="1 3" key="2">
    <citation type="journal article" date="2018" name="Plant J.">
        <title>The Physcomitrella patens chromosome-scale assembly reveals moss genome structure and evolution.</title>
        <authorList>
            <person name="Lang D."/>
            <person name="Ullrich K.K."/>
            <person name="Murat F."/>
            <person name="Fuchs J."/>
            <person name="Jenkins J."/>
            <person name="Haas F.B."/>
            <person name="Piednoel M."/>
            <person name="Gundlach H."/>
            <person name="Van Bel M."/>
            <person name="Meyberg R."/>
            <person name="Vives C."/>
            <person name="Morata J."/>
            <person name="Symeonidi A."/>
            <person name="Hiss M."/>
            <person name="Muchero W."/>
            <person name="Kamisugi Y."/>
            <person name="Saleh O."/>
            <person name="Blanc G."/>
            <person name="Decker E.L."/>
            <person name="van Gessel N."/>
            <person name="Grimwood J."/>
            <person name="Hayes R.D."/>
            <person name="Graham S.W."/>
            <person name="Gunter L.E."/>
            <person name="McDaniel S.F."/>
            <person name="Hoernstein S.N.W."/>
            <person name="Larsson A."/>
            <person name="Li F.W."/>
            <person name="Perroud P.F."/>
            <person name="Phillips J."/>
            <person name="Ranjan P."/>
            <person name="Rokshar D.S."/>
            <person name="Rothfels C.J."/>
            <person name="Schneider L."/>
            <person name="Shu S."/>
            <person name="Stevenson D.W."/>
            <person name="Thummler F."/>
            <person name="Tillich M."/>
            <person name="Villarreal Aguilar J.C."/>
            <person name="Widiez T."/>
            <person name="Wong G.K."/>
            <person name="Wymore A."/>
            <person name="Zhang Y."/>
            <person name="Zimmer A.D."/>
            <person name="Quatrano R.S."/>
            <person name="Mayer K.F.X."/>
            <person name="Goodstein D."/>
            <person name="Casacuberta J.M."/>
            <person name="Vandepoele K."/>
            <person name="Reski R."/>
            <person name="Cuming A.C."/>
            <person name="Tuskan G.A."/>
            <person name="Maumus F."/>
            <person name="Salse J."/>
            <person name="Schmutz J."/>
            <person name="Rensing S.A."/>
        </authorList>
    </citation>
    <scope>NUCLEOTIDE SEQUENCE [LARGE SCALE GENOMIC DNA]</scope>
    <source>
        <strain evidence="2 3">cv. Gransden 2004</strain>
    </source>
</reference>
<proteinExistence type="predicted"/>
<dbReference type="EMBL" id="ABEU02000001">
    <property type="protein sequence ID" value="PNR63087.1"/>
    <property type="molecule type" value="Genomic_DNA"/>
</dbReference>
<dbReference type="Gramene" id="Pp3c1_32830V3.1">
    <property type="protein sequence ID" value="PAC:32970701.CDS.1"/>
    <property type="gene ID" value="Pp3c1_32830"/>
</dbReference>
<dbReference type="InParanoid" id="A0A2K1LAN5"/>
<dbReference type="AlphaFoldDB" id="A0A2K1LAN5"/>
<keyword evidence="3" id="KW-1185">Reference proteome</keyword>
<gene>
    <name evidence="1" type="ORF">PHYPA_001512</name>
</gene>
<sequence length="141" mass="15692">MAATLFSGTLSFHAEVQQHRSHVKYQQLKYSLETIAGGKISDDGVFVTLNCLPFSLSVDNITQHTRTVLLLKSRNRVQRSVCVASLKDQQQEVFHPLDKQLKPIELLSPTPSCGNGIAKGEETAFFQISPEDSGFSRSRTR</sequence>
<evidence type="ECO:0000313" key="1">
    <source>
        <dbReference type="EMBL" id="PNR63087.1"/>
    </source>
</evidence>
<evidence type="ECO:0000313" key="3">
    <source>
        <dbReference type="Proteomes" id="UP000006727"/>
    </source>
</evidence>
<protein>
    <submittedName>
        <fullName evidence="1 2">Uncharacterized protein</fullName>
    </submittedName>
</protein>
<name>A0A2K1LAN5_PHYPA</name>
<dbReference type="Proteomes" id="UP000006727">
    <property type="component" value="Chromosome 1"/>
</dbReference>
<organism evidence="1">
    <name type="scientific">Physcomitrium patens</name>
    <name type="common">Spreading-leaved earth moss</name>
    <name type="synonym">Physcomitrella patens</name>
    <dbReference type="NCBI Taxonomy" id="3218"/>
    <lineage>
        <taxon>Eukaryota</taxon>
        <taxon>Viridiplantae</taxon>
        <taxon>Streptophyta</taxon>
        <taxon>Embryophyta</taxon>
        <taxon>Bryophyta</taxon>
        <taxon>Bryophytina</taxon>
        <taxon>Bryopsida</taxon>
        <taxon>Funariidae</taxon>
        <taxon>Funariales</taxon>
        <taxon>Funariaceae</taxon>
        <taxon>Physcomitrium</taxon>
    </lineage>
</organism>
<reference evidence="2" key="3">
    <citation type="submission" date="2020-12" db="UniProtKB">
        <authorList>
            <consortium name="EnsemblPlants"/>
        </authorList>
    </citation>
    <scope>IDENTIFICATION</scope>
</reference>